<dbReference type="EC" id="3.5.1.28" evidence="2"/>
<dbReference type="GO" id="GO:0008745">
    <property type="term" value="F:N-acetylmuramoyl-L-alanine amidase activity"/>
    <property type="evidence" value="ECO:0007669"/>
    <property type="project" value="UniProtKB-EC"/>
</dbReference>
<dbReference type="EMBL" id="AKPL01000001">
    <property type="protein sequence ID" value="EJC04508.1"/>
    <property type="molecule type" value="Genomic_DNA"/>
</dbReference>
<feature type="compositionally biased region" description="Basic residues" evidence="4">
    <location>
        <begin position="150"/>
        <end position="169"/>
    </location>
</feature>
<dbReference type="CDD" id="cd02696">
    <property type="entry name" value="MurNAc-LAA"/>
    <property type="match status" value="1"/>
</dbReference>
<evidence type="ECO:0000313" key="7">
    <source>
        <dbReference type="Proteomes" id="UP000004561"/>
    </source>
</evidence>
<dbReference type="PANTHER" id="PTHR30404">
    <property type="entry name" value="N-ACETYLMURAMOYL-L-ALANINE AMIDASE"/>
    <property type="match status" value="1"/>
</dbReference>
<dbReference type="Pfam" id="PF01520">
    <property type="entry name" value="Amidase_3"/>
    <property type="match status" value="1"/>
</dbReference>
<sequence>MLVRLGVVACLFWLHYAYATTLKITNIVPFGSSSVKMVFNQEVKKFKEVSLKNFKSYLELEAVLTIPKKHYQFSKQSFITIAQFSPKLARVVIGYAPKMTYEVKILKDKLYVSIMEKKPLIRHQMAPKPPKHHALKHTTPKPAPKPIKKEAKKTKEKTPTKHAHSKHAHSPLNERSAKKEIPKKEAENESKNQIFIAEKNDTWIKTKRKKHKKIVLDAGHGGKDCGAMSANLVCEKDIVLEVVKFLHKELKKRGYSVLLTRDKDIYIDLVARTELANKKSADLFISVHANSIPKRSTSNAHGIETYFLSTARSERARKVAEQENKDDVNLMDYFSKSLFLNSLNTQRLIVSNKLAIDVQYGMLQSVRKNYPDVVDGGVREGPFWVLAGALMPSILIEIGYNSHAIESKRIQSKPYQKILAKGIADGIDSFFSKND</sequence>
<evidence type="ECO:0000256" key="4">
    <source>
        <dbReference type="SAM" id="MobiDB-lite"/>
    </source>
</evidence>
<dbReference type="AlphaFoldDB" id="J0Q0F5"/>
<comment type="catalytic activity">
    <reaction evidence="1">
        <text>Hydrolyzes the link between N-acetylmuramoyl residues and L-amino acid residues in certain cell-wall glycopeptides.</text>
        <dbReference type="EC" id="3.5.1.28"/>
    </reaction>
</comment>
<proteinExistence type="predicted"/>
<dbReference type="GO" id="GO:0030288">
    <property type="term" value="C:outer membrane-bounded periplasmic space"/>
    <property type="evidence" value="ECO:0007669"/>
    <property type="project" value="TreeGrafter"/>
</dbReference>
<dbReference type="InterPro" id="IPR002508">
    <property type="entry name" value="MurNAc-LAA_cat"/>
</dbReference>
<dbReference type="PATRIC" id="fig|992075.3.peg.971"/>
<dbReference type="SMART" id="SM00646">
    <property type="entry name" value="Ami_3"/>
    <property type="match status" value="1"/>
</dbReference>
<name>J0Q0F5_HELPX</name>
<dbReference type="InterPro" id="IPR050695">
    <property type="entry name" value="N-acetylmuramoyl_amidase_3"/>
</dbReference>
<feature type="compositionally biased region" description="Basic and acidic residues" evidence="4">
    <location>
        <begin position="175"/>
        <end position="190"/>
    </location>
</feature>
<accession>J0Q0F5</accession>
<protein>
    <recommendedName>
        <fullName evidence="2">N-acetylmuramoyl-L-alanine amidase</fullName>
        <ecNumber evidence="2">3.5.1.28</ecNumber>
    </recommendedName>
</protein>
<dbReference type="PANTHER" id="PTHR30404:SF0">
    <property type="entry name" value="N-ACETYLMURAMOYL-L-ALANINE AMIDASE AMIC"/>
    <property type="match status" value="1"/>
</dbReference>
<feature type="domain" description="MurNAc-LAA" evidence="5">
    <location>
        <begin position="273"/>
        <end position="428"/>
    </location>
</feature>
<evidence type="ECO:0000313" key="6">
    <source>
        <dbReference type="EMBL" id="EJC04508.1"/>
    </source>
</evidence>
<dbReference type="SUPFAM" id="SSF53187">
    <property type="entry name" value="Zn-dependent exopeptidases"/>
    <property type="match status" value="1"/>
</dbReference>
<keyword evidence="3" id="KW-0378">Hydrolase</keyword>
<dbReference type="RefSeq" id="WP_000961109.1">
    <property type="nucleotide sequence ID" value="NZ_AKPL01000001.1"/>
</dbReference>
<dbReference type="Proteomes" id="UP000004561">
    <property type="component" value="Unassembled WGS sequence"/>
</dbReference>
<dbReference type="GO" id="GO:0009253">
    <property type="term" value="P:peptidoglycan catabolic process"/>
    <property type="evidence" value="ECO:0007669"/>
    <property type="project" value="InterPro"/>
</dbReference>
<comment type="caution">
    <text evidence="6">The sequence shown here is derived from an EMBL/GenBank/DDBJ whole genome shotgun (WGS) entry which is preliminary data.</text>
</comment>
<evidence type="ECO:0000259" key="5">
    <source>
        <dbReference type="SMART" id="SM00646"/>
    </source>
</evidence>
<dbReference type="FunFam" id="3.40.630.40:FF:000005">
    <property type="entry name" value="N-acetylmuramoyl-L-alanine amidase (AmiA)"/>
    <property type="match status" value="1"/>
</dbReference>
<organism evidence="6 7">
    <name type="scientific">Helicobacter pylori Hp P-4</name>
    <dbReference type="NCBI Taxonomy" id="992075"/>
    <lineage>
        <taxon>Bacteria</taxon>
        <taxon>Pseudomonadati</taxon>
        <taxon>Campylobacterota</taxon>
        <taxon>Epsilonproteobacteria</taxon>
        <taxon>Campylobacterales</taxon>
        <taxon>Helicobacteraceae</taxon>
        <taxon>Helicobacter</taxon>
    </lineage>
</organism>
<gene>
    <name evidence="6" type="ORF">HPHPP4_0987</name>
</gene>
<reference evidence="6 7" key="1">
    <citation type="journal article" date="2013" name="Pathog. Dis.">
        <title>Genome sequences of 65 Helicobacter pylori strains isolated from asymptomatic individuals and patients with gastric cancer, peptic ulcer disease, or gastritis.</title>
        <authorList>
            <person name="Blanchard T.G."/>
            <person name="Czinn S.J."/>
            <person name="Correa P."/>
            <person name="Nakazawa T."/>
            <person name="Keelan M."/>
            <person name="Morningstar L."/>
            <person name="Santana-Cruz I."/>
            <person name="Maroo A."/>
            <person name="McCracken C."/>
            <person name="Shefchek K."/>
            <person name="Daugherty S."/>
            <person name="Song Y."/>
            <person name="Fraser C.M."/>
            <person name="Fricke W.F."/>
        </authorList>
    </citation>
    <scope>NUCLEOTIDE SEQUENCE [LARGE SCALE GENOMIC DNA]</scope>
    <source>
        <strain evidence="6 7">Hp P-4</strain>
    </source>
</reference>
<evidence type="ECO:0000256" key="3">
    <source>
        <dbReference type="ARBA" id="ARBA00022801"/>
    </source>
</evidence>
<feature type="region of interest" description="Disordered" evidence="4">
    <location>
        <begin position="122"/>
        <end position="192"/>
    </location>
</feature>
<dbReference type="Gene3D" id="3.40.630.40">
    <property type="entry name" value="Zn-dependent exopeptidases"/>
    <property type="match status" value="1"/>
</dbReference>
<feature type="compositionally biased region" description="Basic residues" evidence="4">
    <location>
        <begin position="129"/>
        <end position="139"/>
    </location>
</feature>
<evidence type="ECO:0000256" key="1">
    <source>
        <dbReference type="ARBA" id="ARBA00001561"/>
    </source>
</evidence>
<evidence type="ECO:0000256" key="2">
    <source>
        <dbReference type="ARBA" id="ARBA00011901"/>
    </source>
</evidence>